<gene>
    <name evidence="3" type="ORF">OG849_11905</name>
</gene>
<evidence type="ECO:0000256" key="1">
    <source>
        <dbReference type="SAM" id="MobiDB-lite"/>
    </source>
</evidence>
<dbReference type="SUPFAM" id="SSF89082">
    <property type="entry name" value="Antibiotic binding domain of TipA-like multidrug resistance regulators"/>
    <property type="match status" value="1"/>
</dbReference>
<feature type="region of interest" description="Disordered" evidence="1">
    <location>
        <begin position="1"/>
        <end position="20"/>
    </location>
</feature>
<feature type="compositionally biased region" description="Basic and acidic residues" evidence="1">
    <location>
        <begin position="1"/>
        <end position="17"/>
    </location>
</feature>
<dbReference type="Proteomes" id="UP001356428">
    <property type="component" value="Chromosome"/>
</dbReference>
<keyword evidence="4" id="KW-1185">Reference proteome</keyword>
<dbReference type="Gene3D" id="1.10.490.50">
    <property type="entry name" value="Antibiotic binding domain of TipA-like multidrug resistance regulators"/>
    <property type="match status" value="1"/>
</dbReference>
<sequence length="133" mass="14916">MSEDEMVKTGKDGRGGRSENLFLGVEEASREAKAAMTAEDQEWWQHEVTARMIRLARYMAAGAPVDAPEVQAELDIHYASICRFWAPNAAAYKGLGQSYVDDHRFRRACDRIAGGLAVYQRDAMAVYADAWLR</sequence>
<dbReference type="EMBL" id="CP109083">
    <property type="protein sequence ID" value="WSB07904.1"/>
    <property type="molecule type" value="Genomic_DNA"/>
</dbReference>
<dbReference type="RefSeq" id="WP_326705651.1">
    <property type="nucleotide sequence ID" value="NZ_CP108861.1"/>
</dbReference>
<proteinExistence type="predicted"/>
<name>A0ABZ1EV26_9ACTN</name>
<organism evidence="3 4">
    <name type="scientific">Streptomyces cyaneofuscatus</name>
    <dbReference type="NCBI Taxonomy" id="66883"/>
    <lineage>
        <taxon>Bacteria</taxon>
        <taxon>Bacillati</taxon>
        <taxon>Actinomycetota</taxon>
        <taxon>Actinomycetes</taxon>
        <taxon>Kitasatosporales</taxon>
        <taxon>Streptomycetaceae</taxon>
        <taxon>Streptomyces</taxon>
    </lineage>
</organism>
<evidence type="ECO:0000313" key="4">
    <source>
        <dbReference type="Proteomes" id="UP001356428"/>
    </source>
</evidence>
<protein>
    <submittedName>
        <fullName evidence="3">TipAS antibiotic-recognition domain-containing protein</fullName>
    </submittedName>
</protein>
<accession>A0ABZ1EV26</accession>
<dbReference type="Pfam" id="PF07739">
    <property type="entry name" value="TipAS"/>
    <property type="match status" value="1"/>
</dbReference>
<dbReference type="InterPro" id="IPR036244">
    <property type="entry name" value="TipA-like_antibiotic-bd"/>
</dbReference>
<feature type="domain" description="TipAS antibiotic-recognition" evidence="2">
    <location>
        <begin position="28"/>
        <end position="127"/>
    </location>
</feature>
<evidence type="ECO:0000313" key="3">
    <source>
        <dbReference type="EMBL" id="WSB07904.1"/>
    </source>
</evidence>
<reference evidence="3 4" key="1">
    <citation type="submission" date="2022-10" db="EMBL/GenBank/DDBJ databases">
        <title>The complete genomes of actinobacterial strains from the NBC collection.</title>
        <authorList>
            <person name="Joergensen T.S."/>
            <person name="Alvarez Arevalo M."/>
            <person name="Sterndorff E.B."/>
            <person name="Faurdal D."/>
            <person name="Vuksanovic O."/>
            <person name="Mourched A.-S."/>
            <person name="Charusanti P."/>
            <person name="Shaw S."/>
            <person name="Blin K."/>
            <person name="Weber T."/>
        </authorList>
    </citation>
    <scope>NUCLEOTIDE SEQUENCE [LARGE SCALE GENOMIC DNA]</scope>
    <source>
        <strain evidence="3 4">NBC 01792</strain>
    </source>
</reference>
<dbReference type="InterPro" id="IPR012925">
    <property type="entry name" value="TipAS_dom"/>
</dbReference>
<evidence type="ECO:0000259" key="2">
    <source>
        <dbReference type="Pfam" id="PF07739"/>
    </source>
</evidence>